<feature type="compositionally biased region" description="Low complexity" evidence="8">
    <location>
        <begin position="27"/>
        <end position="44"/>
    </location>
</feature>
<evidence type="ECO:0000256" key="8">
    <source>
        <dbReference type="SAM" id="MobiDB-lite"/>
    </source>
</evidence>
<dbReference type="GO" id="GO:0003735">
    <property type="term" value="F:structural constituent of ribosome"/>
    <property type="evidence" value="ECO:0007669"/>
    <property type="project" value="TreeGrafter"/>
</dbReference>
<keyword evidence="5" id="KW-0687">Ribonucleoprotein</keyword>
<sequence length="131" mass="14404">MSFVQALRRQARLNAFWAPRRCLASQSAPAAAAATTTPDSSASPSPKPKSADSGPRPISSCPENMVLQGVAYLKGQQEVVAMADDQYPPWLWTLLKPKELPDDGPGGKAEKVRLRKANRQRIRDQNFMKTQ</sequence>
<dbReference type="InParanoid" id="A0A5C3PQQ5"/>
<feature type="region of interest" description="Disordered" evidence="8">
    <location>
        <begin position="97"/>
        <end position="131"/>
    </location>
</feature>
<organism evidence="9 10">
    <name type="scientific">Polyporus arcularius HHB13444</name>
    <dbReference type="NCBI Taxonomy" id="1314778"/>
    <lineage>
        <taxon>Eukaryota</taxon>
        <taxon>Fungi</taxon>
        <taxon>Dikarya</taxon>
        <taxon>Basidiomycota</taxon>
        <taxon>Agaricomycotina</taxon>
        <taxon>Agaricomycetes</taxon>
        <taxon>Polyporales</taxon>
        <taxon>Polyporaceae</taxon>
        <taxon>Polyporus</taxon>
    </lineage>
</organism>
<dbReference type="AlphaFoldDB" id="A0A5C3PQQ5"/>
<evidence type="ECO:0000313" key="9">
    <source>
        <dbReference type="EMBL" id="TFK91782.1"/>
    </source>
</evidence>
<keyword evidence="10" id="KW-1185">Reference proteome</keyword>
<dbReference type="PANTHER" id="PTHR28595:SF1">
    <property type="entry name" value="LARGE RIBOSOMAL SUBUNIT PROTEIN ML54"/>
    <property type="match status" value="1"/>
</dbReference>
<evidence type="ECO:0000256" key="4">
    <source>
        <dbReference type="ARBA" id="ARBA00023128"/>
    </source>
</evidence>
<keyword evidence="2" id="KW-0809">Transit peptide</keyword>
<reference evidence="9 10" key="1">
    <citation type="journal article" date="2019" name="Nat. Ecol. Evol.">
        <title>Megaphylogeny resolves global patterns of mushroom evolution.</title>
        <authorList>
            <person name="Varga T."/>
            <person name="Krizsan K."/>
            <person name="Foldi C."/>
            <person name="Dima B."/>
            <person name="Sanchez-Garcia M."/>
            <person name="Sanchez-Ramirez S."/>
            <person name="Szollosi G.J."/>
            <person name="Szarkandi J.G."/>
            <person name="Papp V."/>
            <person name="Albert L."/>
            <person name="Andreopoulos W."/>
            <person name="Angelini C."/>
            <person name="Antonin V."/>
            <person name="Barry K.W."/>
            <person name="Bougher N.L."/>
            <person name="Buchanan P."/>
            <person name="Buyck B."/>
            <person name="Bense V."/>
            <person name="Catcheside P."/>
            <person name="Chovatia M."/>
            <person name="Cooper J."/>
            <person name="Damon W."/>
            <person name="Desjardin D."/>
            <person name="Finy P."/>
            <person name="Geml J."/>
            <person name="Haridas S."/>
            <person name="Hughes K."/>
            <person name="Justo A."/>
            <person name="Karasinski D."/>
            <person name="Kautmanova I."/>
            <person name="Kiss B."/>
            <person name="Kocsube S."/>
            <person name="Kotiranta H."/>
            <person name="LaButti K.M."/>
            <person name="Lechner B.E."/>
            <person name="Liimatainen K."/>
            <person name="Lipzen A."/>
            <person name="Lukacs Z."/>
            <person name="Mihaltcheva S."/>
            <person name="Morgado L.N."/>
            <person name="Niskanen T."/>
            <person name="Noordeloos M.E."/>
            <person name="Ohm R.A."/>
            <person name="Ortiz-Santana B."/>
            <person name="Ovrebo C."/>
            <person name="Racz N."/>
            <person name="Riley R."/>
            <person name="Savchenko A."/>
            <person name="Shiryaev A."/>
            <person name="Soop K."/>
            <person name="Spirin V."/>
            <person name="Szebenyi C."/>
            <person name="Tomsovsky M."/>
            <person name="Tulloss R.E."/>
            <person name="Uehling J."/>
            <person name="Grigoriev I.V."/>
            <person name="Vagvolgyi C."/>
            <person name="Papp T."/>
            <person name="Martin F.M."/>
            <person name="Miettinen O."/>
            <person name="Hibbett D.S."/>
            <person name="Nagy L.G."/>
        </authorList>
    </citation>
    <scope>NUCLEOTIDE SEQUENCE [LARGE SCALE GENOMIC DNA]</scope>
    <source>
        <strain evidence="9 10">HHB13444</strain>
    </source>
</reference>
<evidence type="ECO:0000256" key="1">
    <source>
        <dbReference type="ARBA" id="ARBA00004173"/>
    </source>
</evidence>
<comment type="subcellular location">
    <subcellularLocation>
        <location evidence="1">Mitochondrion</location>
    </subcellularLocation>
</comment>
<evidence type="ECO:0000256" key="5">
    <source>
        <dbReference type="ARBA" id="ARBA00023274"/>
    </source>
</evidence>
<dbReference type="STRING" id="1314778.A0A5C3PQQ5"/>
<protein>
    <recommendedName>
        <fullName evidence="7">Large ribosomal subunit protein mL54</fullName>
    </recommendedName>
</protein>
<feature type="region of interest" description="Disordered" evidence="8">
    <location>
        <begin position="27"/>
        <end position="62"/>
    </location>
</feature>
<dbReference type="Proteomes" id="UP000308197">
    <property type="component" value="Unassembled WGS sequence"/>
</dbReference>
<feature type="compositionally biased region" description="Basic and acidic residues" evidence="8">
    <location>
        <begin position="121"/>
        <end position="131"/>
    </location>
</feature>
<keyword evidence="4" id="KW-0496">Mitochondrion</keyword>
<dbReference type="EMBL" id="ML211012">
    <property type="protein sequence ID" value="TFK91782.1"/>
    <property type="molecule type" value="Genomic_DNA"/>
</dbReference>
<name>A0A5C3PQQ5_9APHY</name>
<comment type="similarity">
    <text evidence="6">Belongs to the mitochondrion-specific ribosomal protein mL54 family.</text>
</comment>
<proteinExistence type="inferred from homology"/>
<dbReference type="Pfam" id="PF08561">
    <property type="entry name" value="Ribosomal_L37"/>
    <property type="match status" value="1"/>
</dbReference>
<keyword evidence="3" id="KW-0689">Ribosomal protein</keyword>
<evidence type="ECO:0000313" key="10">
    <source>
        <dbReference type="Proteomes" id="UP000308197"/>
    </source>
</evidence>
<accession>A0A5C3PQQ5</accession>
<evidence type="ECO:0000256" key="2">
    <source>
        <dbReference type="ARBA" id="ARBA00022946"/>
    </source>
</evidence>
<dbReference type="GO" id="GO:0005762">
    <property type="term" value="C:mitochondrial large ribosomal subunit"/>
    <property type="evidence" value="ECO:0007669"/>
    <property type="project" value="TreeGrafter"/>
</dbReference>
<evidence type="ECO:0000256" key="7">
    <source>
        <dbReference type="ARBA" id="ARBA00035179"/>
    </source>
</evidence>
<evidence type="ECO:0000256" key="6">
    <source>
        <dbReference type="ARBA" id="ARBA00033752"/>
    </source>
</evidence>
<evidence type="ECO:0000256" key="3">
    <source>
        <dbReference type="ARBA" id="ARBA00022980"/>
    </source>
</evidence>
<dbReference type="PANTHER" id="PTHR28595">
    <property type="entry name" value="39S RIBOSOMAL PROTEIN L54, MITOCHONDRIAL"/>
    <property type="match status" value="1"/>
</dbReference>
<dbReference type="InterPro" id="IPR013870">
    <property type="entry name" value="Ribosomal_mL54"/>
</dbReference>
<gene>
    <name evidence="9" type="ORF">K466DRAFT_573483</name>
</gene>